<protein>
    <submittedName>
        <fullName evidence="4">Dihydroorotate oxidase electron transfer subunit</fullName>
    </submittedName>
</protein>
<accession>A0A147KG38</accession>
<evidence type="ECO:0000313" key="4">
    <source>
        <dbReference type="EMBL" id="KUP96230.1"/>
    </source>
</evidence>
<organism evidence="4 5">
    <name type="scientific">Thermobifida cellulosilytica TB100</name>
    <dbReference type="NCBI Taxonomy" id="665004"/>
    <lineage>
        <taxon>Bacteria</taxon>
        <taxon>Bacillati</taxon>
        <taxon>Actinomycetota</taxon>
        <taxon>Actinomycetes</taxon>
        <taxon>Streptosporangiales</taxon>
        <taxon>Nocardiopsidaceae</taxon>
        <taxon>Thermobifida</taxon>
    </lineage>
</organism>
<dbReference type="RefSeq" id="WP_068758465.1">
    <property type="nucleotide sequence ID" value="NZ_KQ950186.1"/>
</dbReference>
<feature type="chain" id="PRO_5039221739" evidence="3">
    <location>
        <begin position="26"/>
        <end position="412"/>
    </location>
</feature>
<feature type="compositionally biased region" description="Low complexity" evidence="1">
    <location>
        <begin position="35"/>
        <end position="56"/>
    </location>
</feature>
<keyword evidence="5" id="KW-1185">Reference proteome</keyword>
<comment type="caution">
    <text evidence="4">The sequence shown here is derived from an EMBL/GenBank/DDBJ whole genome shotgun (WGS) entry which is preliminary data.</text>
</comment>
<dbReference type="STRING" id="665004.AC529_13585"/>
<name>A0A147KG38_THECS</name>
<keyword evidence="3" id="KW-0732">Signal</keyword>
<proteinExistence type="predicted"/>
<feature type="region of interest" description="Disordered" evidence="1">
    <location>
        <begin position="363"/>
        <end position="412"/>
    </location>
</feature>
<evidence type="ECO:0000256" key="2">
    <source>
        <dbReference type="SAM" id="Phobius"/>
    </source>
</evidence>
<keyword evidence="2" id="KW-0472">Membrane</keyword>
<dbReference type="Proteomes" id="UP000074382">
    <property type="component" value="Unassembled WGS sequence"/>
</dbReference>
<dbReference type="AlphaFoldDB" id="A0A147KG38"/>
<keyword evidence="2" id="KW-1133">Transmembrane helix</keyword>
<evidence type="ECO:0000313" key="5">
    <source>
        <dbReference type="Proteomes" id="UP000074382"/>
    </source>
</evidence>
<gene>
    <name evidence="4" type="ORF">AC529_13585</name>
</gene>
<feature type="transmembrane region" description="Helical" evidence="2">
    <location>
        <begin position="325"/>
        <end position="343"/>
    </location>
</feature>
<feature type="signal peptide" evidence="3">
    <location>
        <begin position="1"/>
        <end position="25"/>
    </location>
</feature>
<feature type="region of interest" description="Disordered" evidence="1">
    <location>
        <begin position="30"/>
        <end position="56"/>
    </location>
</feature>
<reference evidence="5" key="1">
    <citation type="journal article" date="2017" name="Acta Aliment.">
        <title>Plant polysaccharide degrading enzyme system of Thermpbifida cellulosilytica TB100 revealed by de novo genome project data.</title>
        <authorList>
            <person name="Toth A."/>
            <person name="Baka E."/>
            <person name="Luzics S."/>
            <person name="Bata-Vidacs I."/>
            <person name="Nagy I."/>
            <person name="Balint B."/>
            <person name="Herceg R."/>
            <person name="Olasz F."/>
            <person name="Wilk T."/>
            <person name="Nagy T."/>
            <person name="Kriszt B."/>
            <person name="Nagy I."/>
            <person name="Kukolya J."/>
        </authorList>
    </citation>
    <scope>NUCLEOTIDE SEQUENCE [LARGE SCALE GENOMIC DNA]</scope>
    <source>
        <strain evidence="5">TB100</strain>
    </source>
</reference>
<sequence length="412" mass="43228">MPALPTRIARLGVVGLLLYALTVPAAPALADVRPGTDPGTDSGSGGTAQQQAAADQGFRWSVAPSNADGELGRSYFVHDVKPGQTIEDWAAVTNYGDEAMTFSVYGTDAFNTSDGSFALLPADEEPTLAGTWIELAPEDRSIEVEAGETRVVPFRITVPEDAEPGDHAAGVIASVAQDAVNAQGQLVRVDRRIAARVYLRVDGPTRPSLQIDAVRTEYHAPAWWNPFATGELTVTYQVRNTGNLRMVASGGVGAEGPLGVALGEGTPVQVPEMLPGTVYEYSHTVSDVYPLFWLNGEVTLTPEAAPQAPRIPGLEPVTRSDSAVAVPWVPVLVVVLLAAVLLWRRRLAKRRFAAAVAAAVAEARQEEAAARDAQAGTPAPADGGGAPADTPPAPEEQTGAGEEQNGPEDPRP</sequence>
<evidence type="ECO:0000256" key="1">
    <source>
        <dbReference type="SAM" id="MobiDB-lite"/>
    </source>
</evidence>
<feature type="compositionally biased region" description="Low complexity" evidence="1">
    <location>
        <begin position="371"/>
        <end position="381"/>
    </location>
</feature>
<dbReference type="OrthoDB" id="4336304at2"/>
<evidence type="ECO:0000256" key="3">
    <source>
        <dbReference type="SAM" id="SignalP"/>
    </source>
</evidence>
<keyword evidence="2" id="KW-0812">Transmembrane</keyword>
<dbReference type="PATRIC" id="fig|665004.4.peg.3835"/>
<dbReference type="EMBL" id="LGEM01000098">
    <property type="protein sequence ID" value="KUP96230.1"/>
    <property type="molecule type" value="Genomic_DNA"/>
</dbReference>